<reference evidence="4" key="1">
    <citation type="journal article" date="2020" name="Stud. Mycol.">
        <title>101 Dothideomycetes genomes: a test case for predicting lifestyles and emergence of pathogens.</title>
        <authorList>
            <person name="Haridas S."/>
            <person name="Albert R."/>
            <person name="Binder M."/>
            <person name="Bloem J."/>
            <person name="Labutti K."/>
            <person name="Salamov A."/>
            <person name="Andreopoulos B."/>
            <person name="Baker S."/>
            <person name="Barry K."/>
            <person name="Bills G."/>
            <person name="Bluhm B."/>
            <person name="Cannon C."/>
            <person name="Castanera R."/>
            <person name="Culley D."/>
            <person name="Daum C."/>
            <person name="Ezra D."/>
            <person name="Gonzalez J."/>
            <person name="Henrissat B."/>
            <person name="Kuo A."/>
            <person name="Liang C."/>
            <person name="Lipzen A."/>
            <person name="Lutzoni F."/>
            <person name="Magnuson J."/>
            <person name="Mondo S."/>
            <person name="Nolan M."/>
            <person name="Ohm R."/>
            <person name="Pangilinan J."/>
            <person name="Park H.-J."/>
            <person name="Ramirez L."/>
            <person name="Alfaro M."/>
            <person name="Sun H."/>
            <person name="Tritt A."/>
            <person name="Yoshinaga Y."/>
            <person name="Zwiers L.-H."/>
            <person name="Turgeon B."/>
            <person name="Goodwin S."/>
            <person name="Spatafora J."/>
            <person name="Crous P."/>
            <person name="Grigoriev I."/>
        </authorList>
    </citation>
    <scope>NUCLEOTIDE SEQUENCE</scope>
    <source>
        <strain evidence="4">ATCC 16933</strain>
    </source>
</reference>
<evidence type="ECO:0000256" key="2">
    <source>
        <dbReference type="SAM" id="Phobius"/>
    </source>
</evidence>
<dbReference type="EMBL" id="MU001688">
    <property type="protein sequence ID" value="KAF2454985.1"/>
    <property type="molecule type" value="Genomic_DNA"/>
</dbReference>
<accession>A0A6A6NT94</accession>
<gene>
    <name evidence="4" type="ORF">BDY21DRAFT_365633</name>
</gene>
<feature type="compositionally biased region" description="Basic and acidic residues" evidence="1">
    <location>
        <begin position="138"/>
        <end position="158"/>
    </location>
</feature>
<keyword evidence="2" id="KW-1133">Transmembrane helix</keyword>
<feature type="transmembrane region" description="Helical" evidence="2">
    <location>
        <begin position="300"/>
        <end position="323"/>
    </location>
</feature>
<feature type="transmembrane region" description="Helical" evidence="2">
    <location>
        <begin position="49"/>
        <end position="68"/>
    </location>
</feature>
<evidence type="ECO:0000256" key="1">
    <source>
        <dbReference type="SAM" id="MobiDB-lite"/>
    </source>
</evidence>
<organism evidence="4 5">
    <name type="scientific">Lineolata rhizophorae</name>
    <dbReference type="NCBI Taxonomy" id="578093"/>
    <lineage>
        <taxon>Eukaryota</taxon>
        <taxon>Fungi</taxon>
        <taxon>Dikarya</taxon>
        <taxon>Ascomycota</taxon>
        <taxon>Pezizomycotina</taxon>
        <taxon>Dothideomycetes</taxon>
        <taxon>Dothideomycetes incertae sedis</taxon>
        <taxon>Lineolatales</taxon>
        <taxon>Lineolataceae</taxon>
        <taxon>Lineolata</taxon>
    </lineage>
</organism>
<dbReference type="Pfam" id="PF14342">
    <property type="entry name" value="DUF4396"/>
    <property type="match status" value="1"/>
</dbReference>
<feature type="transmembrane region" description="Helical" evidence="2">
    <location>
        <begin position="12"/>
        <end position="37"/>
    </location>
</feature>
<feature type="transmembrane region" description="Helical" evidence="2">
    <location>
        <begin position="267"/>
        <end position="288"/>
    </location>
</feature>
<name>A0A6A6NT94_9PEZI</name>
<dbReference type="OrthoDB" id="5398702at2759"/>
<dbReference type="Proteomes" id="UP000799766">
    <property type="component" value="Unassembled WGS sequence"/>
</dbReference>
<evidence type="ECO:0000313" key="4">
    <source>
        <dbReference type="EMBL" id="KAF2454985.1"/>
    </source>
</evidence>
<feature type="transmembrane region" description="Helical" evidence="2">
    <location>
        <begin position="224"/>
        <end position="247"/>
    </location>
</feature>
<sequence length="332" mass="36038">MAGSHSYDQPLALIIISSISIGIGAVFALGILIDIVLRRGWKSMMAIMIPVYVINALYLWPITVWVYAKYGRPSKPSPGGQVASHCGHGGGSAEKDKNMEEGKGAGAASSEKLHMTEGQHGGTGESSAHGNDHHRHSAMHDDNAHMQHGSEGHEHGNDLGHMQMDHSGGGGGHEMHHMHHGADRPMFATVTVAVCHCGAACVIGDIIGEWIVYSADVRIAGEHLYPAFLIDFAFAVAAGIVFQYFSIAPMSGDYGAGTIWRAAKADVLSLLCFEVGLFGWMAIFDAAIFDWRLRMNMVTYWWMMQIGMFLGHWTAVPVNWWLIKTGVKEPCA</sequence>
<feature type="compositionally biased region" description="Basic and acidic residues" evidence="1">
    <location>
        <begin position="93"/>
        <end position="103"/>
    </location>
</feature>
<protein>
    <recommendedName>
        <fullName evidence="3">DUF4396 domain-containing protein</fullName>
    </recommendedName>
</protein>
<evidence type="ECO:0000313" key="5">
    <source>
        <dbReference type="Proteomes" id="UP000799766"/>
    </source>
</evidence>
<feature type="region of interest" description="Disordered" evidence="1">
    <location>
        <begin position="76"/>
        <end position="178"/>
    </location>
</feature>
<dbReference type="InterPro" id="IPR025509">
    <property type="entry name" value="DUF4396"/>
</dbReference>
<dbReference type="AlphaFoldDB" id="A0A6A6NT94"/>
<evidence type="ECO:0000259" key="3">
    <source>
        <dbReference type="Pfam" id="PF14342"/>
    </source>
</evidence>
<keyword evidence="2" id="KW-0472">Membrane</keyword>
<proteinExistence type="predicted"/>
<feature type="transmembrane region" description="Helical" evidence="2">
    <location>
        <begin position="186"/>
        <end position="212"/>
    </location>
</feature>
<keyword evidence="2" id="KW-0812">Transmembrane</keyword>
<keyword evidence="5" id="KW-1185">Reference proteome</keyword>
<feature type="domain" description="DUF4396" evidence="3">
    <location>
        <begin position="188"/>
        <end position="328"/>
    </location>
</feature>